<proteinExistence type="predicted"/>
<gene>
    <name evidence="8" type="ORF">GCM10011579_090140</name>
</gene>
<protein>
    <submittedName>
        <fullName evidence="8">Uncharacterized protein</fullName>
    </submittedName>
</protein>
<evidence type="ECO:0000256" key="6">
    <source>
        <dbReference type="SAM" id="MobiDB-lite"/>
    </source>
</evidence>
<keyword evidence="9" id="KW-1185">Reference proteome</keyword>
<evidence type="ECO:0000256" key="2">
    <source>
        <dbReference type="ARBA" id="ARBA00022475"/>
    </source>
</evidence>
<comment type="caution">
    <text evidence="8">The sequence shown here is derived from an EMBL/GenBank/DDBJ whole genome shotgun (WGS) entry which is preliminary data.</text>
</comment>
<dbReference type="AlphaFoldDB" id="A0A918DAV0"/>
<evidence type="ECO:0000313" key="9">
    <source>
        <dbReference type="Proteomes" id="UP000600365"/>
    </source>
</evidence>
<dbReference type="PANTHER" id="PTHR30213:SF1">
    <property type="entry name" value="INNER MEMBRANE PROTEIN YHJD"/>
    <property type="match status" value="1"/>
</dbReference>
<feature type="transmembrane region" description="Helical" evidence="7">
    <location>
        <begin position="262"/>
        <end position="284"/>
    </location>
</feature>
<feature type="region of interest" description="Disordered" evidence="6">
    <location>
        <begin position="1"/>
        <end position="21"/>
    </location>
</feature>
<evidence type="ECO:0000256" key="1">
    <source>
        <dbReference type="ARBA" id="ARBA00004651"/>
    </source>
</evidence>
<accession>A0A918DAV0</accession>
<reference evidence="8 9" key="1">
    <citation type="journal article" date="2014" name="Int. J. Syst. Evol. Microbiol.">
        <title>Complete genome sequence of Corynebacterium casei LMG S-19264T (=DSM 44701T), isolated from a smear-ripened cheese.</title>
        <authorList>
            <consortium name="US DOE Joint Genome Institute (JGI-PGF)"/>
            <person name="Walter F."/>
            <person name="Albersmeier A."/>
            <person name="Kalinowski J."/>
            <person name="Ruckert C."/>
        </authorList>
    </citation>
    <scope>NUCLEOTIDE SEQUENCE [LARGE SCALE GENOMIC DNA]</scope>
    <source>
        <strain evidence="8 9">CGMCC 4.7111</strain>
    </source>
</reference>
<keyword evidence="5 7" id="KW-0472">Membrane</keyword>
<comment type="subcellular location">
    <subcellularLocation>
        <location evidence="1">Cell membrane</location>
        <topology evidence="1">Multi-pass membrane protein</topology>
    </subcellularLocation>
</comment>
<dbReference type="RefSeq" id="WP_189191955.1">
    <property type="nucleotide sequence ID" value="NZ_BMMM01000027.1"/>
</dbReference>
<dbReference type="GO" id="GO:0005886">
    <property type="term" value="C:plasma membrane"/>
    <property type="evidence" value="ECO:0007669"/>
    <property type="project" value="UniProtKB-SubCell"/>
</dbReference>
<evidence type="ECO:0000256" key="4">
    <source>
        <dbReference type="ARBA" id="ARBA00022989"/>
    </source>
</evidence>
<evidence type="ECO:0000256" key="3">
    <source>
        <dbReference type="ARBA" id="ARBA00022692"/>
    </source>
</evidence>
<dbReference type="Pfam" id="PF03631">
    <property type="entry name" value="Virul_fac_BrkB"/>
    <property type="match status" value="1"/>
</dbReference>
<feature type="transmembrane region" description="Helical" evidence="7">
    <location>
        <begin position="159"/>
        <end position="180"/>
    </location>
</feature>
<sequence>MRAGRGSGSPSGGRAGRPRGRAADLRARLLRLRNTVERRFPVITRLTSHLIAVNLLDSATRLAAQAFLTAVPLLFLVASFAPQDVRNQIVTSLQDVLGIEGSADQQLKLVMQADPASLRQSTGVVSGLMVLLSATAVSRAMQRLCQRAWRLPSAGARVAAWRWPVWIAVWLAVFVLQGPLRNGFGVGLWLGLPLLLATEVGIWWWTQHLLLAARVPWLPLLPGALLTGVAVTVLTVIAKLYVPAALNHSLDRYGSLGAVFTLLSWLIGLCVVVALGITAGAVIAREPAVSRRLGSPDRPNSPEF</sequence>
<organism evidence="8 9">
    <name type="scientific">Streptomyces albiflavescens</name>
    <dbReference type="NCBI Taxonomy" id="1623582"/>
    <lineage>
        <taxon>Bacteria</taxon>
        <taxon>Bacillati</taxon>
        <taxon>Actinomycetota</taxon>
        <taxon>Actinomycetes</taxon>
        <taxon>Kitasatosporales</taxon>
        <taxon>Streptomycetaceae</taxon>
        <taxon>Streptomyces</taxon>
    </lineage>
</organism>
<feature type="transmembrane region" description="Helical" evidence="7">
    <location>
        <begin position="186"/>
        <end position="205"/>
    </location>
</feature>
<evidence type="ECO:0000256" key="5">
    <source>
        <dbReference type="ARBA" id="ARBA00023136"/>
    </source>
</evidence>
<dbReference type="EMBL" id="BMMM01000027">
    <property type="protein sequence ID" value="GGN92367.1"/>
    <property type="molecule type" value="Genomic_DNA"/>
</dbReference>
<dbReference type="PANTHER" id="PTHR30213">
    <property type="entry name" value="INNER MEMBRANE PROTEIN YHJD"/>
    <property type="match status" value="1"/>
</dbReference>
<evidence type="ECO:0000256" key="7">
    <source>
        <dbReference type="SAM" id="Phobius"/>
    </source>
</evidence>
<keyword evidence="3 7" id="KW-0812">Transmembrane</keyword>
<evidence type="ECO:0000313" key="8">
    <source>
        <dbReference type="EMBL" id="GGN92367.1"/>
    </source>
</evidence>
<dbReference type="Proteomes" id="UP000600365">
    <property type="component" value="Unassembled WGS sequence"/>
</dbReference>
<feature type="transmembrane region" description="Helical" evidence="7">
    <location>
        <begin position="217"/>
        <end position="242"/>
    </location>
</feature>
<name>A0A918DAV0_9ACTN</name>
<feature type="compositionally biased region" description="Gly residues" evidence="6">
    <location>
        <begin position="1"/>
        <end position="15"/>
    </location>
</feature>
<keyword evidence="2" id="KW-1003">Cell membrane</keyword>
<dbReference type="InterPro" id="IPR017039">
    <property type="entry name" value="Virul_fac_BrkB"/>
</dbReference>
<keyword evidence="4 7" id="KW-1133">Transmembrane helix</keyword>